<evidence type="ECO:0000256" key="1">
    <source>
        <dbReference type="SAM" id="Phobius"/>
    </source>
</evidence>
<dbReference type="InterPro" id="IPR019251">
    <property type="entry name" value="DUF2231_TM"/>
</dbReference>
<evidence type="ECO:0000313" key="4">
    <source>
        <dbReference type="Proteomes" id="UP000530424"/>
    </source>
</evidence>
<dbReference type="Pfam" id="PF09990">
    <property type="entry name" value="DUF2231"/>
    <property type="match status" value="1"/>
</dbReference>
<keyword evidence="1" id="KW-0472">Membrane</keyword>
<protein>
    <submittedName>
        <fullName evidence="3">Putative membrane protein</fullName>
    </submittedName>
</protein>
<dbReference type="RefSeq" id="WP_179668551.1">
    <property type="nucleotide sequence ID" value="NZ_JACCFP010000001.1"/>
</dbReference>
<proteinExistence type="predicted"/>
<name>A0A853C386_9ACTN</name>
<keyword evidence="1" id="KW-1133">Transmembrane helix</keyword>
<comment type="caution">
    <text evidence="3">The sequence shown here is derived from an EMBL/GenBank/DDBJ whole genome shotgun (WGS) entry which is preliminary data.</text>
</comment>
<keyword evidence="4" id="KW-1185">Reference proteome</keyword>
<dbReference type="EMBL" id="JACCFP010000001">
    <property type="protein sequence ID" value="NYJ02145.1"/>
    <property type="molecule type" value="Genomic_DNA"/>
</dbReference>
<keyword evidence="1" id="KW-0812">Transmembrane</keyword>
<evidence type="ECO:0000313" key="3">
    <source>
        <dbReference type="EMBL" id="NYJ02145.1"/>
    </source>
</evidence>
<evidence type="ECO:0000259" key="2">
    <source>
        <dbReference type="Pfam" id="PF09990"/>
    </source>
</evidence>
<organism evidence="3 4">
    <name type="scientific">Nocardioides thalensis</name>
    <dbReference type="NCBI Taxonomy" id="1914755"/>
    <lineage>
        <taxon>Bacteria</taxon>
        <taxon>Bacillati</taxon>
        <taxon>Actinomycetota</taxon>
        <taxon>Actinomycetes</taxon>
        <taxon>Propionibacteriales</taxon>
        <taxon>Nocardioidaceae</taxon>
        <taxon>Nocardioides</taxon>
    </lineage>
</organism>
<feature type="transmembrane region" description="Helical" evidence="1">
    <location>
        <begin position="39"/>
        <end position="59"/>
    </location>
</feature>
<dbReference type="AlphaFoldDB" id="A0A853C386"/>
<feature type="transmembrane region" description="Helical" evidence="1">
    <location>
        <begin position="116"/>
        <end position="138"/>
    </location>
</feature>
<dbReference type="Proteomes" id="UP000530424">
    <property type="component" value="Unassembled WGS sequence"/>
</dbReference>
<sequence length="154" mass="16481">MEINGLPLHPLAVHSAVVLAPLAALLAIAYAVPPWRDRLRWPLFAGALLALGAVVLAYLSGDSFREANAFFNDPALPTTEKIDDHEDYGWILLWVTVGFSAVALLNVALHKVESRWIKVLLGLVLVADAIAVLVLVYLTGEAGADAVWGEGYAG</sequence>
<feature type="transmembrane region" description="Helical" evidence="1">
    <location>
        <begin position="88"/>
        <end position="109"/>
    </location>
</feature>
<gene>
    <name evidence="3" type="ORF">HNR19_002843</name>
</gene>
<feature type="domain" description="DUF2231" evidence="2">
    <location>
        <begin position="5"/>
        <end position="151"/>
    </location>
</feature>
<accession>A0A853C386</accession>
<reference evidence="3 4" key="1">
    <citation type="submission" date="2020-07" db="EMBL/GenBank/DDBJ databases">
        <title>Sequencing the genomes of 1000 actinobacteria strains.</title>
        <authorList>
            <person name="Klenk H.-P."/>
        </authorList>
    </citation>
    <scope>NUCLEOTIDE SEQUENCE [LARGE SCALE GENOMIC DNA]</scope>
    <source>
        <strain evidence="3 4">DSM 103833</strain>
    </source>
</reference>
<feature type="transmembrane region" description="Helical" evidence="1">
    <location>
        <begin position="12"/>
        <end position="32"/>
    </location>
</feature>